<evidence type="ECO:0000256" key="5">
    <source>
        <dbReference type="SAM" id="MobiDB-lite"/>
    </source>
</evidence>
<keyword evidence="2 6" id="KW-0812">Transmembrane</keyword>
<feature type="domain" description="Fatty acid hydroxylase" evidence="7">
    <location>
        <begin position="141"/>
        <end position="276"/>
    </location>
</feature>
<evidence type="ECO:0000313" key="8">
    <source>
        <dbReference type="EMBL" id="KAG0268904.1"/>
    </source>
</evidence>
<evidence type="ECO:0000256" key="1">
    <source>
        <dbReference type="ARBA" id="ARBA00004370"/>
    </source>
</evidence>
<dbReference type="GO" id="GO:0016020">
    <property type="term" value="C:membrane"/>
    <property type="evidence" value="ECO:0007669"/>
    <property type="project" value="UniProtKB-SubCell"/>
</dbReference>
<keyword evidence="4 6" id="KW-0472">Membrane</keyword>
<dbReference type="InterPro" id="IPR050307">
    <property type="entry name" value="Sterol_Desaturase_Related"/>
</dbReference>
<dbReference type="OrthoDB" id="408954at2759"/>
<sequence length="388" mass="43906">MAPTVQEPLFSFISDQSLALLLPIIVYWTYSLLFHWISLKEFPWFEKYRLHDREEETRNRVELPEVIKAVIIQQIIQTALGFIVVLADDNEMIFDDEASLAKYQIRIASAFATVGLSVSQSVIEKLAYCGYYYVESALRFWVAMAFLDTWQYWLHRLFHSVPYLYRTFHSRHHRLYVTYSFGALYNHPFEGFLMDSVGASLGFLLSGLGNRGALAFFSFSTLKTVDDHCGYNLPFNPLQLFFWNNADYHDIHHQSFGIKKNYSQPFGTIWDHVLGTHMSREEANAIIKAKEERKAARLAAAATQSASKGMATVKALNKGDELPSSGNNSGNDSHGEEDHHDTKPSAIALGTSSALHKSIDLPDFRERLAARSRIDNGSVTGKGQGNAF</sequence>
<accession>A0A9P6QJT0</accession>
<feature type="region of interest" description="Disordered" evidence="5">
    <location>
        <begin position="318"/>
        <end position="344"/>
    </location>
</feature>
<evidence type="ECO:0000259" key="7">
    <source>
        <dbReference type="Pfam" id="PF04116"/>
    </source>
</evidence>
<dbReference type="Pfam" id="PF04116">
    <property type="entry name" value="FA_hydroxylase"/>
    <property type="match status" value="1"/>
</dbReference>
<evidence type="ECO:0000256" key="3">
    <source>
        <dbReference type="ARBA" id="ARBA00022989"/>
    </source>
</evidence>
<gene>
    <name evidence="8" type="ORF">DFQ27_005343</name>
</gene>
<dbReference type="InterPro" id="IPR006694">
    <property type="entry name" value="Fatty_acid_hydroxylase"/>
</dbReference>
<feature type="transmembrane region" description="Helical" evidence="6">
    <location>
        <begin position="20"/>
        <end position="39"/>
    </location>
</feature>
<comment type="caution">
    <text evidence="8">The sequence shown here is derived from an EMBL/GenBank/DDBJ whole genome shotgun (WGS) entry which is preliminary data.</text>
</comment>
<comment type="subcellular location">
    <subcellularLocation>
        <location evidence="1">Membrane</location>
    </subcellularLocation>
</comment>
<keyword evidence="3 6" id="KW-1133">Transmembrane helix</keyword>
<evidence type="ECO:0000256" key="2">
    <source>
        <dbReference type="ARBA" id="ARBA00022692"/>
    </source>
</evidence>
<dbReference type="AlphaFoldDB" id="A0A9P6QJT0"/>
<evidence type="ECO:0000313" key="9">
    <source>
        <dbReference type="Proteomes" id="UP000807716"/>
    </source>
</evidence>
<dbReference type="EMBL" id="JAAAJB010000038">
    <property type="protein sequence ID" value="KAG0268904.1"/>
    <property type="molecule type" value="Genomic_DNA"/>
</dbReference>
<name>A0A9P6QJT0_9FUNG</name>
<dbReference type="Proteomes" id="UP000807716">
    <property type="component" value="Unassembled WGS sequence"/>
</dbReference>
<dbReference type="GO" id="GO:0005506">
    <property type="term" value="F:iron ion binding"/>
    <property type="evidence" value="ECO:0007669"/>
    <property type="project" value="InterPro"/>
</dbReference>
<reference evidence="8" key="1">
    <citation type="journal article" date="2020" name="Fungal Divers.">
        <title>Resolving the Mortierellaceae phylogeny through synthesis of multi-gene phylogenetics and phylogenomics.</title>
        <authorList>
            <person name="Vandepol N."/>
            <person name="Liber J."/>
            <person name="Desiro A."/>
            <person name="Na H."/>
            <person name="Kennedy M."/>
            <person name="Barry K."/>
            <person name="Grigoriev I.V."/>
            <person name="Miller A.N."/>
            <person name="O'Donnell K."/>
            <person name="Stajich J.E."/>
            <person name="Bonito G."/>
        </authorList>
    </citation>
    <scope>NUCLEOTIDE SEQUENCE</scope>
    <source>
        <strain evidence="8">BC1065</strain>
    </source>
</reference>
<protein>
    <recommendedName>
        <fullName evidence="7">Fatty acid hydroxylase domain-containing protein</fullName>
    </recommendedName>
</protein>
<keyword evidence="9" id="KW-1185">Reference proteome</keyword>
<dbReference type="GO" id="GO:0008610">
    <property type="term" value="P:lipid biosynthetic process"/>
    <property type="evidence" value="ECO:0007669"/>
    <property type="project" value="InterPro"/>
</dbReference>
<dbReference type="GO" id="GO:0016491">
    <property type="term" value="F:oxidoreductase activity"/>
    <property type="evidence" value="ECO:0007669"/>
    <property type="project" value="InterPro"/>
</dbReference>
<proteinExistence type="predicted"/>
<evidence type="ECO:0000256" key="6">
    <source>
        <dbReference type="SAM" id="Phobius"/>
    </source>
</evidence>
<evidence type="ECO:0000256" key="4">
    <source>
        <dbReference type="ARBA" id="ARBA00023136"/>
    </source>
</evidence>
<dbReference type="PANTHER" id="PTHR11863">
    <property type="entry name" value="STEROL DESATURASE"/>
    <property type="match status" value="1"/>
</dbReference>
<organism evidence="8 9">
    <name type="scientific">Actinomortierella ambigua</name>
    <dbReference type="NCBI Taxonomy" id="1343610"/>
    <lineage>
        <taxon>Eukaryota</taxon>
        <taxon>Fungi</taxon>
        <taxon>Fungi incertae sedis</taxon>
        <taxon>Mucoromycota</taxon>
        <taxon>Mortierellomycotina</taxon>
        <taxon>Mortierellomycetes</taxon>
        <taxon>Mortierellales</taxon>
        <taxon>Mortierellaceae</taxon>
        <taxon>Actinomortierella</taxon>
    </lineage>
</organism>
<feature type="compositionally biased region" description="Basic and acidic residues" evidence="5">
    <location>
        <begin position="333"/>
        <end position="343"/>
    </location>
</feature>